<reference evidence="1" key="2">
    <citation type="submission" date="2020-07" db="EMBL/GenBank/DDBJ databases">
        <authorList>
            <person name="Vera ALvarez R."/>
            <person name="Arias-Moreno D.M."/>
            <person name="Jimenez-Jacinto V."/>
            <person name="Jimenez-Bremont J.F."/>
            <person name="Swaminathan K."/>
            <person name="Moose S.P."/>
            <person name="Guerrero-Gonzalez M.L."/>
            <person name="Marino-Ramirez L."/>
            <person name="Landsman D."/>
            <person name="Rodriguez-Kessler M."/>
            <person name="Delgado-Sanchez P."/>
        </authorList>
    </citation>
    <scope>NUCLEOTIDE SEQUENCE</scope>
    <source>
        <tissue evidence="1">Cladode</tissue>
    </source>
</reference>
<name>A0A7C9AV88_OPUST</name>
<proteinExistence type="predicted"/>
<evidence type="ECO:0000313" key="1">
    <source>
        <dbReference type="EMBL" id="MBA4675293.1"/>
    </source>
</evidence>
<organism evidence="1">
    <name type="scientific">Opuntia streptacantha</name>
    <name type="common">Prickly pear cactus</name>
    <name type="synonym">Opuntia cardona</name>
    <dbReference type="NCBI Taxonomy" id="393608"/>
    <lineage>
        <taxon>Eukaryota</taxon>
        <taxon>Viridiplantae</taxon>
        <taxon>Streptophyta</taxon>
        <taxon>Embryophyta</taxon>
        <taxon>Tracheophyta</taxon>
        <taxon>Spermatophyta</taxon>
        <taxon>Magnoliopsida</taxon>
        <taxon>eudicotyledons</taxon>
        <taxon>Gunneridae</taxon>
        <taxon>Pentapetalae</taxon>
        <taxon>Caryophyllales</taxon>
        <taxon>Cactineae</taxon>
        <taxon>Cactaceae</taxon>
        <taxon>Opuntioideae</taxon>
        <taxon>Opuntia</taxon>
    </lineage>
</organism>
<dbReference type="AlphaFoldDB" id="A0A7C9AV88"/>
<dbReference type="EMBL" id="GISG01266724">
    <property type="protein sequence ID" value="MBA4675293.1"/>
    <property type="molecule type" value="Transcribed_RNA"/>
</dbReference>
<reference evidence="1" key="1">
    <citation type="journal article" date="2013" name="J. Plant Res.">
        <title>Effect of fungi and light on seed germination of three Opuntia species from semiarid lands of central Mexico.</title>
        <authorList>
            <person name="Delgado-Sanchez P."/>
            <person name="Jimenez-Bremont J.F."/>
            <person name="Guerrero-Gonzalez Mde L."/>
            <person name="Flores J."/>
        </authorList>
    </citation>
    <scope>NUCLEOTIDE SEQUENCE</scope>
    <source>
        <tissue evidence="1">Cladode</tissue>
    </source>
</reference>
<sequence length="115" mass="13536">MSEDSIDPFSWALWKEKNPCESILLSFCCRTKPWQRPFPCCLPSSFSMELRTTLSHQMPVKILQKPSIELVLMQKWSCMKEKLILICSSRIHYEAGRMSCLSTWWQSYMQVTQPP</sequence>
<protein>
    <submittedName>
        <fullName evidence="1">Uncharacterized protein</fullName>
    </submittedName>
</protein>
<accession>A0A7C9AV88</accession>